<dbReference type="Pfam" id="PF07727">
    <property type="entry name" value="RVT_2"/>
    <property type="match status" value="1"/>
</dbReference>
<keyword evidence="5" id="KW-1185">Reference proteome</keyword>
<gene>
    <name evidence="4" type="ORF">O181_077870</name>
</gene>
<dbReference type="GO" id="GO:0003723">
    <property type="term" value="F:RNA binding"/>
    <property type="evidence" value="ECO:0007669"/>
    <property type="project" value="UniProtKB-KW"/>
</dbReference>
<dbReference type="Pfam" id="PF13976">
    <property type="entry name" value="gag_pre-integrs"/>
    <property type="match status" value="1"/>
</dbReference>
<proteinExistence type="predicted"/>
<name>A0A9Q3FBM0_9BASI</name>
<reference evidence="4" key="1">
    <citation type="submission" date="2021-03" db="EMBL/GenBank/DDBJ databases">
        <title>Draft genome sequence of rust myrtle Austropuccinia psidii MF-1, a brazilian biotype.</title>
        <authorList>
            <person name="Quecine M.C."/>
            <person name="Pachon D.M.R."/>
            <person name="Bonatelli M.L."/>
            <person name="Correr F.H."/>
            <person name="Franceschini L.M."/>
            <person name="Leite T.F."/>
            <person name="Margarido G.R.A."/>
            <person name="Almeida C.A."/>
            <person name="Ferrarezi J.A."/>
            <person name="Labate C.A."/>
        </authorList>
    </citation>
    <scope>NUCLEOTIDE SEQUENCE</scope>
    <source>
        <strain evidence="4">MF-1</strain>
    </source>
</reference>
<evidence type="ECO:0000256" key="1">
    <source>
        <dbReference type="ARBA" id="ARBA00022884"/>
    </source>
</evidence>
<evidence type="ECO:0000313" key="4">
    <source>
        <dbReference type="EMBL" id="MBW0538155.1"/>
    </source>
</evidence>
<dbReference type="PROSITE" id="PS50994">
    <property type="entry name" value="INTEGRASE"/>
    <property type="match status" value="1"/>
</dbReference>
<feature type="compositionally biased region" description="Basic and acidic residues" evidence="2">
    <location>
        <begin position="28"/>
        <end position="40"/>
    </location>
</feature>
<dbReference type="InterPro" id="IPR001584">
    <property type="entry name" value="Integrase_cat-core"/>
</dbReference>
<evidence type="ECO:0000256" key="2">
    <source>
        <dbReference type="SAM" id="MobiDB-lite"/>
    </source>
</evidence>
<feature type="region of interest" description="Disordered" evidence="2">
    <location>
        <begin position="1"/>
        <end position="40"/>
    </location>
</feature>
<dbReference type="AlphaFoldDB" id="A0A9Q3FBM0"/>
<dbReference type="PANTHER" id="PTHR11439:SF440">
    <property type="entry name" value="INTEGRASE CATALYTIC DOMAIN-CONTAINING PROTEIN"/>
    <property type="match status" value="1"/>
</dbReference>
<dbReference type="SUPFAM" id="SSF53098">
    <property type="entry name" value="Ribonuclease H-like"/>
    <property type="match status" value="1"/>
</dbReference>
<evidence type="ECO:0000259" key="3">
    <source>
        <dbReference type="PROSITE" id="PS50994"/>
    </source>
</evidence>
<accession>A0A9Q3FBM0</accession>
<comment type="caution">
    <text evidence="4">The sequence shown here is derived from an EMBL/GenBank/DDBJ whole genome shotgun (WGS) entry which is preliminary data.</text>
</comment>
<dbReference type="CDD" id="cd09272">
    <property type="entry name" value="RNase_HI_RT_Ty1"/>
    <property type="match status" value="1"/>
</dbReference>
<dbReference type="InterPro" id="IPR012337">
    <property type="entry name" value="RNaseH-like_sf"/>
</dbReference>
<feature type="domain" description="Integrase catalytic" evidence="3">
    <location>
        <begin position="291"/>
        <end position="401"/>
    </location>
</feature>
<dbReference type="InterPro" id="IPR025724">
    <property type="entry name" value="GAG-pre-integrase_dom"/>
</dbReference>
<dbReference type="PANTHER" id="PTHR11439">
    <property type="entry name" value="GAG-POL-RELATED RETROTRANSPOSON"/>
    <property type="match status" value="1"/>
</dbReference>
<dbReference type="GO" id="GO:0015074">
    <property type="term" value="P:DNA integration"/>
    <property type="evidence" value="ECO:0007669"/>
    <property type="project" value="InterPro"/>
</dbReference>
<feature type="non-terminal residue" evidence="4">
    <location>
        <position position="1"/>
    </location>
</feature>
<feature type="compositionally biased region" description="Basic residues" evidence="2">
    <location>
        <begin position="7"/>
        <end position="18"/>
    </location>
</feature>
<protein>
    <recommendedName>
        <fullName evidence="3">Integrase catalytic domain-containing protein</fullName>
    </recommendedName>
</protein>
<sequence>QPEGSNSKKKVFKDKKQGKNTNQGTNQKNHEQDTNKQFEKIEKLLEKLQSATNLSSVNATSEPKDLTQQTESDSEAFIFEVNALAEQCNQGSIYLDSGAGRTVVNQLSLLEDPKPVKKQINMFSNPVKLTHQGTFNFKGVKIYPVYYVPGGLVNFLSVLQLCNHGMKLISKSNLFIVKYGNRIVDTFHQEGNLFVSKLQIDSFHVMPSMTPDWHLNLGHPCDSYIKALLKEGHISGTFTESLKCPVCQQAKIKNCPHSKMLPHSNSPFFKIHMDTLQINPPTCKGHKYVLVLIDDLSRFNRTYVMKEKGEAEEYIKSYLREIKNKLGISLERGPPESPQTDGVAERFNKTLLSKVRCLLGQSNIPSSYWDETVSHASLLLNLLPHRYLGMKSPTTTLHDCNCSIEPKTGLNILVPFGINVTTKITNPSSKIEPRGEILRALTFEKYSDGLRLLNLETGKIRVSRDFTPTVVNPMLHESTTASASNHFFADNQVTNTYTRKSAVVPSAQQSKHYDYVPYYKQAPKNISSSISQDNIILGKRNDRDSHQLMLVDIVPYAQALSDPLERTEWQKAMDTEYNSLIAHNTGELVPYPDKPAKVIGGNHQEHMLHYYETWASVGRNETFKVMLSLVINFNYIPYQFNIETAFLHGKMDALVHVKQVKGYEVKGKENWVWRLKKSLYGTKQAPRMWKEKLTVTLNNLGLISAQSDESLFTNSDKSLLLHVHFDDGFIISKSESKIIKFISNLNSLLKLKFKKRPTQHLGYSLTWEKDKLIINQSNLISKLLRQFNMEDSNPVKTPCNGNILNELDSDTTNEPVEVTLFQQAIGTINYIAHHTQPDILFSINQLSRYSIRPGHCHWSALKHLLCYLKGTRNKCLIYNRTSSKDPLAGWADADYANMKDDRKSISGFIVLAFGNPVCWLSKKQSVVAQSTTEAEYISMNICTKQLRWLSYVFSDLGIQGVQPTLYNDNSGAVIISKQASLNANTKHIEVRYQYIRDCVMKKLVKVVQVSTKDMLADVLTKPLGVIKLQDVLEQLHLKDFGGVS</sequence>
<dbReference type="InterPro" id="IPR013103">
    <property type="entry name" value="RVT_2"/>
</dbReference>
<dbReference type="Proteomes" id="UP000765509">
    <property type="component" value="Unassembled WGS sequence"/>
</dbReference>
<keyword evidence="1" id="KW-0694">RNA-binding</keyword>
<dbReference type="Gene3D" id="3.30.420.10">
    <property type="entry name" value="Ribonuclease H-like superfamily/Ribonuclease H"/>
    <property type="match status" value="1"/>
</dbReference>
<dbReference type="OrthoDB" id="2506833at2759"/>
<dbReference type="InterPro" id="IPR036397">
    <property type="entry name" value="RNaseH_sf"/>
</dbReference>
<organism evidence="4 5">
    <name type="scientific">Austropuccinia psidii MF-1</name>
    <dbReference type="NCBI Taxonomy" id="1389203"/>
    <lineage>
        <taxon>Eukaryota</taxon>
        <taxon>Fungi</taxon>
        <taxon>Dikarya</taxon>
        <taxon>Basidiomycota</taxon>
        <taxon>Pucciniomycotina</taxon>
        <taxon>Pucciniomycetes</taxon>
        <taxon>Pucciniales</taxon>
        <taxon>Sphaerophragmiaceae</taxon>
        <taxon>Austropuccinia</taxon>
    </lineage>
</organism>
<dbReference type="EMBL" id="AVOT02042715">
    <property type="protein sequence ID" value="MBW0538155.1"/>
    <property type="molecule type" value="Genomic_DNA"/>
</dbReference>
<dbReference type="GO" id="GO:0005634">
    <property type="term" value="C:nucleus"/>
    <property type="evidence" value="ECO:0007669"/>
    <property type="project" value="UniProtKB-ARBA"/>
</dbReference>
<evidence type="ECO:0000313" key="5">
    <source>
        <dbReference type="Proteomes" id="UP000765509"/>
    </source>
</evidence>